<dbReference type="EMBL" id="JAQOWY010000058">
    <property type="protein sequence ID" value="KAK1853244.1"/>
    <property type="molecule type" value="Genomic_DNA"/>
</dbReference>
<dbReference type="AlphaFoldDB" id="A0AAD9EIU2"/>
<reference evidence="1" key="1">
    <citation type="submission" date="2023-01" db="EMBL/GenBank/DDBJ databases">
        <title>Colletotrichum chrysophilum M932 genome sequence.</title>
        <authorList>
            <person name="Baroncelli R."/>
        </authorList>
    </citation>
    <scope>NUCLEOTIDE SEQUENCE</scope>
    <source>
        <strain evidence="1">M932</strain>
    </source>
</reference>
<organism evidence="1 2">
    <name type="scientific">Colletotrichum chrysophilum</name>
    <dbReference type="NCBI Taxonomy" id="1836956"/>
    <lineage>
        <taxon>Eukaryota</taxon>
        <taxon>Fungi</taxon>
        <taxon>Dikarya</taxon>
        <taxon>Ascomycota</taxon>
        <taxon>Pezizomycotina</taxon>
        <taxon>Sordariomycetes</taxon>
        <taxon>Hypocreomycetidae</taxon>
        <taxon>Glomerellales</taxon>
        <taxon>Glomerellaceae</taxon>
        <taxon>Colletotrichum</taxon>
        <taxon>Colletotrichum gloeosporioides species complex</taxon>
    </lineage>
</organism>
<name>A0AAD9EIU2_9PEZI</name>
<comment type="caution">
    <text evidence="1">The sequence shown here is derived from an EMBL/GenBank/DDBJ whole genome shotgun (WGS) entry which is preliminary data.</text>
</comment>
<protein>
    <submittedName>
        <fullName evidence="1">Uncharacterized protein</fullName>
    </submittedName>
</protein>
<accession>A0AAD9EIU2</accession>
<sequence length="124" mass="14365">MFCRSRGFLWRRWATYGYCARCLLMKAGWLGGWEGFWFSSLALSPVTGRGLSFCEMCFFFLAGRELVYIVWESGRCIIHFMFDSHIRDTNLSGFVDCTLLLQYLQLFKGGGLLFTELVYCLMIG</sequence>
<gene>
    <name evidence="1" type="ORF">CCHR01_04080</name>
</gene>
<evidence type="ECO:0000313" key="1">
    <source>
        <dbReference type="EMBL" id="KAK1853244.1"/>
    </source>
</evidence>
<evidence type="ECO:0000313" key="2">
    <source>
        <dbReference type="Proteomes" id="UP001243330"/>
    </source>
</evidence>
<keyword evidence="2" id="KW-1185">Reference proteome</keyword>
<proteinExistence type="predicted"/>
<dbReference type="Proteomes" id="UP001243330">
    <property type="component" value="Unassembled WGS sequence"/>
</dbReference>